<gene>
    <name evidence="1" type="ORF">OVY01_14690</name>
</gene>
<dbReference type="EMBL" id="JAPMXC010000004">
    <property type="protein sequence ID" value="MCY0388450.1"/>
    <property type="molecule type" value="Genomic_DNA"/>
</dbReference>
<sequence length="123" mass="14605">MAQKNKKTGWLKAIARDNVEIPVRSMGVSMQHEKIIDGLRSWMRVRTWDTLHPLDQERFHHALKNVFDECGPSVSNEEFEFAMRALTVEFKYKYQEEYLSERLGYYAQLAEKIGAYVFDNRNR</sequence>
<dbReference type="Proteomes" id="UP001082899">
    <property type="component" value="Unassembled WGS sequence"/>
</dbReference>
<evidence type="ECO:0000313" key="2">
    <source>
        <dbReference type="Proteomes" id="UP001082899"/>
    </source>
</evidence>
<proteinExistence type="predicted"/>
<evidence type="ECO:0000313" key="1">
    <source>
        <dbReference type="EMBL" id="MCY0388450.1"/>
    </source>
</evidence>
<protein>
    <submittedName>
        <fullName evidence="1">Uncharacterized protein</fullName>
    </submittedName>
</protein>
<accession>A0ABT3ZPJ1</accession>
<keyword evidence="2" id="KW-1185">Reference proteome</keyword>
<comment type="caution">
    <text evidence="1">The sequence shown here is derived from an EMBL/GenBank/DDBJ whole genome shotgun (WGS) entry which is preliminary data.</text>
</comment>
<organism evidence="1 2">
    <name type="scientific">Robbsia betulipollinis</name>
    <dbReference type="NCBI Taxonomy" id="2981849"/>
    <lineage>
        <taxon>Bacteria</taxon>
        <taxon>Pseudomonadati</taxon>
        <taxon>Pseudomonadota</taxon>
        <taxon>Betaproteobacteria</taxon>
        <taxon>Burkholderiales</taxon>
        <taxon>Burkholderiaceae</taxon>
        <taxon>Robbsia</taxon>
    </lineage>
</organism>
<dbReference type="RefSeq" id="WP_267848340.1">
    <property type="nucleotide sequence ID" value="NZ_JAPMXC010000004.1"/>
</dbReference>
<reference evidence="1" key="1">
    <citation type="submission" date="2022-11" db="EMBL/GenBank/DDBJ databases">
        <title>Robbsia betulipollinis sp. nov., isolated from pollen of birch (Betula pendula).</title>
        <authorList>
            <person name="Shi H."/>
            <person name="Ambika Manirajan B."/>
            <person name="Ratering S."/>
            <person name="Geissler-Plaum R."/>
            <person name="Schnell S."/>
        </authorList>
    </citation>
    <scope>NUCLEOTIDE SEQUENCE</scope>
    <source>
        <strain evidence="1">Bb-Pol-6</strain>
    </source>
</reference>
<name>A0ABT3ZPJ1_9BURK</name>